<dbReference type="InterPro" id="IPR035979">
    <property type="entry name" value="RBD_domain_sf"/>
</dbReference>
<dbReference type="PANTHER" id="PTHR19432:SF35">
    <property type="entry name" value="SOLUTE CARRIER FAMILY 45 MEMBER 3 ISOFORM X1"/>
    <property type="match status" value="1"/>
</dbReference>
<dbReference type="InterPro" id="IPR012677">
    <property type="entry name" value="Nucleotide-bd_a/b_plait_sf"/>
</dbReference>
<organism evidence="15 16">
    <name type="scientific">Corchorus capsularis</name>
    <name type="common">Jute</name>
    <dbReference type="NCBI Taxonomy" id="210143"/>
    <lineage>
        <taxon>Eukaryota</taxon>
        <taxon>Viridiplantae</taxon>
        <taxon>Streptophyta</taxon>
        <taxon>Embryophyta</taxon>
        <taxon>Tracheophyta</taxon>
        <taxon>Spermatophyta</taxon>
        <taxon>Magnoliopsida</taxon>
        <taxon>eudicotyledons</taxon>
        <taxon>Gunneridae</taxon>
        <taxon>Pentapetalae</taxon>
        <taxon>rosids</taxon>
        <taxon>malvids</taxon>
        <taxon>Malvales</taxon>
        <taxon>Malvaceae</taxon>
        <taxon>Grewioideae</taxon>
        <taxon>Apeibeae</taxon>
        <taxon>Corchorus</taxon>
    </lineage>
</organism>
<dbReference type="OMA" id="CHSRIDL"/>
<evidence type="ECO:0000313" key="15">
    <source>
        <dbReference type="EMBL" id="OMO93192.1"/>
    </source>
</evidence>
<comment type="caution">
    <text evidence="15">The sequence shown here is derived from an EMBL/GenBank/DDBJ whole genome shotgun (WGS) entry which is preliminary data.</text>
</comment>
<dbReference type="GO" id="GO:0003723">
    <property type="term" value="F:RNA binding"/>
    <property type="evidence" value="ECO:0007669"/>
    <property type="project" value="UniProtKB-UniRule"/>
</dbReference>
<keyword evidence="11" id="KW-0694">RNA-binding</keyword>
<dbReference type="InterPro" id="IPR036259">
    <property type="entry name" value="MFS_trans_sf"/>
</dbReference>
<evidence type="ECO:0000256" key="5">
    <source>
        <dbReference type="ARBA" id="ARBA00022475"/>
    </source>
</evidence>
<evidence type="ECO:0000313" key="16">
    <source>
        <dbReference type="Proteomes" id="UP000188268"/>
    </source>
</evidence>
<dbReference type="Proteomes" id="UP000188268">
    <property type="component" value="Unassembled WGS sequence"/>
</dbReference>
<dbReference type="PANTHER" id="PTHR19432">
    <property type="entry name" value="SUGAR TRANSPORTER"/>
    <property type="match status" value="1"/>
</dbReference>
<dbReference type="SMART" id="SM00360">
    <property type="entry name" value="RRM"/>
    <property type="match status" value="1"/>
</dbReference>
<feature type="transmembrane region" description="Helical" evidence="13">
    <location>
        <begin position="310"/>
        <end position="331"/>
    </location>
</feature>
<feature type="compositionally biased region" description="Low complexity" evidence="12">
    <location>
        <begin position="275"/>
        <end position="289"/>
    </location>
</feature>
<keyword evidence="6" id="KW-0762">Sugar transport</keyword>
<dbReference type="SUPFAM" id="SSF54928">
    <property type="entry name" value="RNA-binding domain, RBD"/>
    <property type="match status" value="1"/>
</dbReference>
<evidence type="ECO:0000259" key="14">
    <source>
        <dbReference type="PROSITE" id="PS50102"/>
    </source>
</evidence>
<feature type="transmembrane region" description="Helical" evidence="13">
    <location>
        <begin position="626"/>
        <end position="647"/>
    </location>
</feature>
<evidence type="ECO:0000256" key="6">
    <source>
        <dbReference type="ARBA" id="ARBA00022597"/>
    </source>
</evidence>
<evidence type="ECO:0000256" key="3">
    <source>
        <dbReference type="ARBA" id="ARBA00007134"/>
    </source>
</evidence>
<dbReference type="FunFam" id="1.20.1250.20:FF:000182">
    <property type="entry name" value="Sucrose transporter SUC2"/>
    <property type="match status" value="1"/>
</dbReference>
<accession>A0A1R3JEF1</accession>
<keyword evidence="8" id="KW-0769">Symport</keyword>
<feature type="transmembrane region" description="Helical" evidence="13">
    <location>
        <begin position="708"/>
        <end position="729"/>
    </location>
</feature>
<dbReference type="GO" id="GO:0005886">
    <property type="term" value="C:plasma membrane"/>
    <property type="evidence" value="ECO:0007669"/>
    <property type="project" value="UniProtKB-SubCell"/>
</dbReference>
<feature type="transmembrane region" description="Helical" evidence="13">
    <location>
        <begin position="786"/>
        <end position="807"/>
    </location>
</feature>
<dbReference type="CDD" id="cd17313">
    <property type="entry name" value="MFS_SLC45_SUC"/>
    <property type="match status" value="1"/>
</dbReference>
<dbReference type="SUPFAM" id="SSF103473">
    <property type="entry name" value="MFS general substrate transporter"/>
    <property type="match status" value="1"/>
</dbReference>
<comment type="pathway">
    <text evidence="2">Glycan biosynthesis; sucrose metabolism.</text>
</comment>
<feature type="transmembrane region" description="Helical" evidence="13">
    <location>
        <begin position="678"/>
        <end position="696"/>
    </location>
</feature>
<dbReference type="FunFam" id="1.20.1250.20:FF:000366">
    <property type="entry name" value="Sucrose transport protein SUT5"/>
    <property type="match status" value="1"/>
</dbReference>
<evidence type="ECO:0000256" key="9">
    <source>
        <dbReference type="ARBA" id="ARBA00022989"/>
    </source>
</evidence>
<dbReference type="Gramene" id="OMO93192">
    <property type="protein sequence ID" value="OMO93192"/>
    <property type="gene ID" value="CCACVL1_06599"/>
</dbReference>
<feature type="transmembrane region" description="Helical" evidence="13">
    <location>
        <begin position="384"/>
        <end position="404"/>
    </location>
</feature>
<proteinExistence type="inferred from homology"/>
<comment type="similarity">
    <text evidence="3">Belongs to the glycoside-pentoside-hexuronide (GPH) cation symporter transporter (TC 2.A.2.4) family.</text>
</comment>
<dbReference type="AlphaFoldDB" id="A0A1R3JEF1"/>
<evidence type="ECO:0000256" key="7">
    <source>
        <dbReference type="ARBA" id="ARBA00022692"/>
    </source>
</evidence>
<dbReference type="Pfam" id="PF13347">
    <property type="entry name" value="MFS_2"/>
    <property type="match status" value="1"/>
</dbReference>
<dbReference type="OrthoDB" id="28755at2759"/>
<evidence type="ECO:0000256" key="1">
    <source>
        <dbReference type="ARBA" id="ARBA00004651"/>
    </source>
</evidence>
<feature type="transmembrane region" description="Helical" evidence="13">
    <location>
        <begin position="819"/>
        <end position="838"/>
    </location>
</feature>
<protein>
    <recommendedName>
        <fullName evidence="14">RRM domain-containing protein</fullName>
    </recommendedName>
</protein>
<dbReference type="Gene3D" id="1.20.1250.20">
    <property type="entry name" value="MFS general substrate transporter like domains"/>
    <property type="match status" value="1"/>
</dbReference>
<dbReference type="STRING" id="210143.A0A1R3JEF1"/>
<keyword evidence="4" id="KW-0813">Transport</keyword>
<gene>
    <name evidence="15" type="ORF">CCACVL1_06599</name>
</gene>
<evidence type="ECO:0000256" key="11">
    <source>
        <dbReference type="PROSITE-ProRule" id="PRU00176"/>
    </source>
</evidence>
<keyword evidence="10 13" id="KW-0472">Membrane</keyword>
<dbReference type="GO" id="GO:0008506">
    <property type="term" value="F:sucrose:proton symporter activity"/>
    <property type="evidence" value="ECO:0007669"/>
    <property type="project" value="TreeGrafter"/>
</dbReference>
<keyword evidence="7 13" id="KW-0812">Transmembrane</keyword>
<evidence type="ECO:0000256" key="2">
    <source>
        <dbReference type="ARBA" id="ARBA00004914"/>
    </source>
</evidence>
<feature type="domain" description="RRM" evidence="14">
    <location>
        <begin position="6"/>
        <end position="73"/>
    </location>
</feature>
<dbReference type="InterPro" id="IPR000504">
    <property type="entry name" value="RRM_dom"/>
</dbReference>
<keyword evidence="16" id="KW-1185">Reference proteome</keyword>
<dbReference type="PROSITE" id="PS50102">
    <property type="entry name" value="RRM"/>
    <property type="match status" value="1"/>
</dbReference>
<feature type="transmembrane region" description="Helical" evidence="13">
    <location>
        <begin position="510"/>
        <end position="530"/>
    </location>
</feature>
<evidence type="ECO:0000256" key="8">
    <source>
        <dbReference type="ARBA" id="ARBA00022847"/>
    </source>
</evidence>
<evidence type="ECO:0000256" key="12">
    <source>
        <dbReference type="SAM" id="MobiDB-lite"/>
    </source>
</evidence>
<keyword evidence="5" id="KW-1003">Cell membrane</keyword>
<sequence length="855" mass="91810">MSEFGYIVEVTGLSPKTTEKDLYEFFAFSGAIENVDIVRSSDDYACTAYVTFKNAYSQETAVLLSGATILDQRVCIMPWGIREEEFKFWNPSTGHEEAYETSSSQQPPLRSQFASHAGEAVSFSQDVVKAMLAKGYVLGKEALTKAKAFDESHQVSASAAAKVAELSEKIGLTDKLFAGVEAVRSVDQRYHVSENTKSALSAAGRTAASAANTVVSSSYFSRGALWLSGALDRASKAAADFGKSDSVSIRVPYRNLKKESEVEMIDEPRHRIDINSSPNSPSTSSSSPSARVPNGNSNLSSPIHVRSKDCSLITLVLSCTVAAGVQFGWALQLSLLTPYIQTLGIEHAFSSFIWLCGPITGLVVQPCVGIWSDKCTSKYGRRRPFILAGSMMISVAVIIIGFSADVGYILGDTKEHCSTFKGTRTRAAFVFVIGFWMLDLANNTVQGPARALLADLSGPDQRNSANAIFCLWMAVGNILGFSAGASGSWHRWFPFLKSRACCEACANLKAAFLVAVVFLSFCTLVTICFAKEIPLQPPADQRARLSDSAPLLDDSTQNGFQHSESKANVSIVANGNRNNTENGYERVSNSKHAHSKDTNVQNEVFNDGPGAVMVNLLTSLRHLPPAMHSVLIVMALSWLSWFPFFLFDTDWMGREVYHGDPKGNASEIKLYDQGVREGAFGLLLNSVVLGISSFLIEPMCQRMGSRLVWAISNYTVFACMAVTAIISLVSVREYSQGIEHAIGGSAAIRVAALVVFALLGFPLAITYSVPFSVTAELTADSGGGQGLAIGVLNLAIVIPQMIISLGAGPWDALFGGGNIPAFILASFCALAAGVIATLKLPDLSSSFKSSGFHFG</sequence>
<keyword evidence="9 13" id="KW-1133">Transmembrane helix</keyword>
<name>A0A1R3JEF1_COCAP</name>
<evidence type="ECO:0000256" key="13">
    <source>
        <dbReference type="SAM" id="Phobius"/>
    </source>
</evidence>
<feature type="region of interest" description="Disordered" evidence="12">
    <location>
        <begin position="267"/>
        <end position="300"/>
    </location>
</feature>
<feature type="transmembrane region" description="Helical" evidence="13">
    <location>
        <begin position="466"/>
        <end position="490"/>
    </location>
</feature>
<dbReference type="Gene3D" id="3.30.70.330">
    <property type="match status" value="1"/>
</dbReference>
<dbReference type="Pfam" id="PF00076">
    <property type="entry name" value="RRM_1"/>
    <property type="match status" value="1"/>
</dbReference>
<comment type="subcellular location">
    <subcellularLocation>
        <location evidence="1">Cell membrane</location>
        <topology evidence="1">Multi-pass membrane protein</topology>
    </subcellularLocation>
</comment>
<dbReference type="EMBL" id="AWWV01008099">
    <property type="protein sequence ID" value="OMO93192.1"/>
    <property type="molecule type" value="Genomic_DNA"/>
</dbReference>
<evidence type="ECO:0000256" key="10">
    <source>
        <dbReference type="ARBA" id="ARBA00023136"/>
    </source>
</evidence>
<feature type="transmembrane region" description="Helical" evidence="13">
    <location>
        <begin position="351"/>
        <end position="372"/>
    </location>
</feature>
<reference evidence="15 16" key="1">
    <citation type="submission" date="2013-09" db="EMBL/GenBank/DDBJ databases">
        <title>Corchorus capsularis genome sequencing.</title>
        <authorList>
            <person name="Alam M."/>
            <person name="Haque M.S."/>
            <person name="Islam M.S."/>
            <person name="Emdad E.M."/>
            <person name="Islam M.M."/>
            <person name="Ahmed B."/>
            <person name="Halim A."/>
            <person name="Hossen Q.M.M."/>
            <person name="Hossain M.Z."/>
            <person name="Ahmed R."/>
            <person name="Khan M.M."/>
            <person name="Islam R."/>
            <person name="Rashid M.M."/>
            <person name="Khan S.A."/>
            <person name="Rahman M.S."/>
            <person name="Alam M."/>
        </authorList>
    </citation>
    <scope>NUCLEOTIDE SEQUENCE [LARGE SCALE GENOMIC DNA]</scope>
    <source>
        <strain evidence="16">cv. CVL-1</strain>
        <tissue evidence="15">Whole seedling</tissue>
    </source>
</reference>
<evidence type="ECO:0000256" key="4">
    <source>
        <dbReference type="ARBA" id="ARBA00022448"/>
    </source>
</evidence>
<feature type="transmembrane region" description="Helical" evidence="13">
    <location>
        <begin position="741"/>
        <end position="765"/>
    </location>
</feature>